<feature type="compositionally biased region" description="Polar residues" evidence="1">
    <location>
        <begin position="168"/>
        <end position="179"/>
    </location>
</feature>
<reference evidence="2" key="1">
    <citation type="submission" date="2023-10" db="EMBL/GenBank/DDBJ databases">
        <title>Genome assemblies of two species of porcelain crab, Petrolisthes cinctipes and Petrolisthes manimaculis (Anomura: Porcellanidae).</title>
        <authorList>
            <person name="Angst P."/>
        </authorList>
    </citation>
    <scope>NUCLEOTIDE SEQUENCE</scope>
    <source>
        <strain evidence="2">PB745_01</strain>
        <tissue evidence="2">Gill</tissue>
    </source>
</reference>
<gene>
    <name evidence="2" type="ORF">Pcinc_032682</name>
</gene>
<feature type="compositionally biased region" description="Low complexity" evidence="1">
    <location>
        <begin position="180"/>
        <end position="208"/>
    </location>
</feature>
<feature type="region of interest" description="Disordered" evidence="1">
    <location>
        <begin position="168"/>
        <end position="210"/>
    </location>
</feature>
<name>A0AAE1K0A7_PETCI</name>
<organism evidence="2 3">
    <name type="scientific">Petrolisthes cinctipes</name>
    <name type="common">Flat porcelain crab</name>
    <dbReference type="NCBI Taxonomy" id="88211"/>
    <lineage>
        <taxon>Eukaryota</taxon>
        <taxon>Metazoa</taxon>
        <taxon>Ecdysozoa</taxon>
        <taxon>Arthropoda</taxon>
        <taxon>Crustacea</taxon>
        <taxon>Multicrustacea</taxon>
        <taxon>Malacostraca</taxon>
        <taxon>Eumalacostraca</taxon>
        <taxon>Eucarida</taxon>
        <taxon>Decapoda</taxon>
        <taxon>Pleocyemata</taxon>
        <taxon>Anomura</taxon>
        <taxon>Galatheoidea</taxon>
        <taxon>Porcellanidae</taxon>
        <taxon>Petrolisthes</taxon>
    </lineage>
</organism>
<evidence type="ECO:0000313" key="2">
    <source>
        <dbReference type="EMBL" id="KAK3861322.1"/>
    </source>
</evidence>
<dbReference type="EMBL" id="JAWQEG010004507">
    <property type="protein sequence ID" value="KAK3861322.1"/>
    <property type="molecule type" value="Genomic_DNA"/>
</dbReference>
<dbReference type="Proteomes" id="UP001286313">
    <property type="component" value="Unassembled WGS sequence"/>
</dbReference>
<sequence length="226" mass="25115">DALVSEIQQTKWRRRIIPAILPQCPNNHNNNNNTQQQHNHILPFGLRGIQGITLGDDPRTVELISGIINVESQMQVRAAQRRSEAMLHLRLRRLRQEKVTEVKEVVQGLRRQFGDHHDPTLQLQQMTEQLQRVQEPSTSSSSSCDQLINVSGCSNVTMGPSFHFLVASSNSSSTSQPEIHQSTSSSLHQSPSTSHQSPSTSHQTGSTSLQSANASFTTLYSQQSNC</sequence>
<proteinExistence type="predicted"/>
<comment type="caution">
    <text evidence="2">The sequence shown here is derived from an EMBL/GenBank/DDBJ whole genome shotgun (WGS) entry which is preliminary data.</text>
</comment>
<feature type="non-terminal residue" evidence="2">
    <location>
        <position position="1"/>
    </location>
</feature>
<protein>
    <submittedName>
        <fullName evidence="2">Uncharacterized protein</fullName>
    </submittedName>
</protein>
<accession>A0AAE1K0A7</accession>
<keyword evidence="3" id="KW-1185">Reference proteome</keyword>
<dbReference type="AlphaFoldDB" id="A0AAE1K0A7"/>
<evidence type="ECO:0000256" key="1">
    <source>
        <dbReference type="SAM" id="MobiDB-lite"/>
    </source>
</evidence>
<evidence type="ECO:0000313" key="3">
    <source>
        <dbReference type="Proteomes" id="UP001286313"/>
    </source>
</evidence>